<dbReference type="EMBL" id="JADGJD010000276">
    <property type="protein sequence ID" value="KAJ3052675.1"/>
    <property type="molecule type" value="Genomic_DNA"/>
</dbReference>
<protein>
    <submittedName>
        <fullName evidence="1">Uncharacterized protein</fullName>
    </submittedName>
</protein>
<dbReference type="AlphaFoldDB" id="A0AAD5SER0"/>
<name>A0AAD5SER0_9FUNG</name>
<keyword evidence="2" id="KW-1185">Reference proteome</keyword>
<evidence type="ECO:0000313" key="1">
    <source>
        <dbReference type="EMBL" id="KAJ3052675.1"/>
    </source>
</evidence>
<sequence>MDLIVLLSPTLHLDPKWKSVSGYDNVVGSDEVNNEVLAGIVQAQKERYDPDHPEDYQCLLVIDDSGNDFRRAKLRQMVNVLYTTFRHYGGNLICGVQSLQHMESTQISNSSQWCLWDTNQRSLKKIATDLATSRMPEKELEEFIKTNTRQLYSFVFIDYTASLDECFRVGFNDAYVPKNANVT</sequence>
<organism evidence="1 2">
    <name type="scientific">Rhizophlyctis rosea</name>
    <dbReference type="NCBI Taxonomy" id="64517"/>
    <lineage>
        <taxon>Eukaryota</taxon>
        <taxon>Fungi</taxon>
        <taxon>Fungi incertae sedis</taxon>
        <taxon>Chytridiomycota</taxon>
        <taxon>Chytridiomycota incertae sedis</taxon>
        <taxon>Chytridiomycetes</taxon>
        <taxon>Rhizophlyctidales</taxon>
        <taxon>Rhizophlyctidaceae</taxon>
        <taxon>Rhizophlyctis</taxon>
    </lineage>
</organism>
<proteinExistence type="predicted"/>
<accession>A0AAD5SER0</accession>
<reference evidence="1" key="1">
    <citation type="submission" date="2020-05" db="EMBL/GenBank/DDBJ databases">
        <title>Phylogenomic resolution of chytrid fungi.</title>
        <authorList>
            <person name="Stajich J.E."/>
            <person name="Amses K."/>
            <person name="Simmons R."/>
            <person name="Seto K."/>
            <person name="Myers J."/>
            <person name="Bonds A."/>
            <person name="Quandt C.A."/>
            <person name="Barry K."/>
            <person name="Liu P."/>
            <person name="Grigoriev I."/>
            <person name="Longcore J.E."/>
            <person name="James T.Y."/>
        </authorList>
    </citation>
    <scope>NUCLEOTIDE SEQUENCE</scope>
    <source>
        <strain evidence="1">JEL0318</strain>
    </source>
</reference>
<evidence type="ECO:0000313" key="2">
    <source>
        <dbReference type="Proteomes" id="UP001212841"/>
    </source>
</evidence>
<dbReference type="Gene3D" id="3.40.50.300">
    <property type="entry name" value="P-loop containing nucleotide triphosphate hydrolases"/>
    <property type="match status" value="1"/>
</dbReference>
<comment type="caution">
    <text evidence="1">The sequence shown here is derived from an EMBL/GenBank/DDBJ whole genome shotgun (WGS) entry which is preliminary data.</text>
</comment>
<dbReference type="InterPro" id="IPR027417">
    <property type="entry name" value="P-loop_NTPase"/>
</dbReference>
<dbReference type="Proteomes" id="UP001212841">
    <property type="component" value="Unassembled WGS sequence"/>
</dbReference>
<gene>
    <name evidence="1" type="ORF">HK097_005878</name>
</gene>